<dbReference type="KEGG" id="tpsc:RBB77_23175"/>
<dbReference type="EMBL" id="CP132942">
    <property type="protein sequence ID" value="XCB33284.1"/>
    <property type="molecule type" value="Genomic_DNA"/>
</dbReference>
<name>A0AAU7ZQR3_9BACT</name>
<reference evidence="2" key="2">
    <citation type="journal article" date="2024" name="Environ. Microbiol.">
        <title>Genome analysis and description of Tunturibacter gen. nov. expands the diversity of Terriglobia in tundra soils.</title>
        <authorList>
            <person name="Messyasz A."/>
            <person name="Mannisto M.K."/>
            <person name="Kerkhof L.J."/>
            <person name="Haggblom M.M."/>
        </authorList>
    </citation>
    <scope>NUCLEOTIDE SEQUENCE</scope>
    <source>
        <strain evidence="2">X5P6</strain>
    </source>
</reference>
<evidence type="ECO:0000313" key="2">
    <source>
        <dbReference type="EMBL" id="XCB33284.1"/>
    </source>
</evidence>
<accession>A0AAU7ZQR3</accession>
<evidence type="ECO:0008006" key="3">
    <source>
        <dbReference type="Google" id="ProtNLM"/>
    </source>
</evidence>
<dbReference type="RefSeq" id="WP_353064123.1">
    <property type="nucleotide sequence ID" value="NZ_CP132942.1"/>
</dbReference>
<organism evidence="2">
    <name type="scientific">Tunturiibacter psychrotolerans</name>
    <dbReference type="NCBI Taxonomy" id="3069686"/>
    <lineage>
        <taxon>Bacteria</taxon>
        <taxon>Pseudomonadati</taxon>
        <taxon>Acidobacteriota</taxon>
        <taxon>Terriglobia</taxon>
        <taxon>Terriglobales</taxon>
        <taxon>Acidobacteriaceae</taxon>
        <taxon>Tunturiibacter</taxon>
    </lineage>
</organism>
<evidence type="ECO:0000256" key="1">
    <source>
        <dbReference type="SAM" id="MobiDB-lite"/>
    </source>
</evidence>
<reference evidence="2" key="1">
    <citation type="submission" date="2023-08" db="EMBL/GenBank/DDBJ databases">
        <authorList>
            <person name="Messyasz A."/>
            <person name="Mannisto M.K."/>
            <person name="Kerkhof L.J."/>
            <person name="Haggblom M."/>
        </authorList>
    </citation>
    <scope>NUCLEOTIDE SEQUENCE</scope>
    <source>
        <strain evidence="2">X5P6</strain>
    </source>
</reference>
<proteinExistence type="predicted"/>
<protein>
    <recommendedName>
        <fullName evidence="3">DUF3073 family protein</fullName>
    </recommendedName>
</protein>
<dbReference type="AlphaFoldDB" id="A0AAU7ZQR3"/>
<sequence>MTRTSDSRRDKGKKHRIAEEGSARAAANDRQAEDEIAQGLYQTLEDGTDLEGNDPRMSFRPST</sequence>
<feature type="region of interest" description="Disordered" evidence="1">
    <location>
        <begin position="1"/>
        <end position="63"/>
    </location>
</feature>
<gene>
    <name evidence="2" type="ORF">RBB77_23175</name>
</gene>